<evidence type="ECO:0000259" key="2">
    <source>
        <dbReference type="Pfam" id="PF03413"/>
    </source>
</evidence>
<keyword evidence="1" id="KW-0812">Transmembrane</keyword>
<keyword evidence="1" id="KW-0472">Membrane</keyword>
<organism evidence="3 4">
    <name type="scientific">Staphylococcus lugdunensis</name>
    <dbReference type="NCBI Taxonomy" id="28035"/>
    <lineage>
        <taxon>Bacteria</taxon>
        <taxon>Bacillati</taxon>
        <taxon>Bacillota</taxon>
        <taxon>Bacilli</taxon>
        <taxon>Bacillales</taxon>
        <taxon>Staphylococcaceae</taxon>
        <taxon>Staphylococcus</taxon>
    </lineage>
</organism>
<reference evidence="3 4" key="1">
    <citation type="submission" date="2016-01" db="EMBL/GenBank/DDBJ databases">
        <authorList>
            <person name="Mitreva M."/>
            <person name="Pepin K.H."/>
            <person name="Mihindukulasuriya K.A."/>
            <person name="Fulton R."/>
            <person name="Fronick C."/>
            <person name="O'Laughlin M."/>
            <person name="Miner T."/>
            <person name="Herter B."/>
            <person name="Rosa B.A."/>
            <person name="Cordes M."/>
            <person name="Tomlinson C."/>
            <person name="Wollam A."/>
            <person name="Palsikar V.B."/>
            <person name="Mardis E.R."/>
            <person name="Wilson R.K."/>
        </authorList>
    </citation>
    <scope>NUCLEOTIDE SEQUENCE [LARGE SCALE GENOMIC DNA]</scope>
    <source>
        <strain evidence="3 4">MJR7738</strain>
    </source>
</reference>
<dbReference type="InterPro" id="IPR025711">
    <property type="entry name" value="PepSY"/>
</dbReference>
<dbReference type="AlphaFoldDB" id="A0ABD4EIX8"/>
<dbReference type="RefSeq" id="WP_002458825.1">
    <property type="nucleotide sequence ID" value="NZ_CP020406.2"/>
</dbReference>
<evidence type="ECO:0000256" key="1">
    <source>
        <dbReference type="SAM" id="Phobius"/>
    </source>
</evidence>
<feature type="domain" description="PepSY" evidence="2">
    <location>
        <begin position="40"/>
        <end position="103"/>
    </location>
</feature>
<evidence type="ECO:0000313" key="4">
    <source>
        <dbReference type="Proteomes" id="UP000070063"/>
    </source>
</evidence>
<feature type="transmembrane region" description="Helical" evidence="1">
    <location>
        <begin position="12"/>
        <end position="30"/>
    </location>
</feature>
<protein>
    <submittedName>
        <fullName evidence="3">Peptidase propeptide and YPEB domain protein</fullName>
    </submittedName>
</protein>
<evidence type="ECO:0000313" key="3">
    <source>
        <dbReference type="EMBL" id="KXA40187.1"/>
    </source>
</evidence>
<dbReference type="EMBL" id="LRQI01000014">
    <property type="protein sequence ID" value="KXA40187.1"/>
    <property type="molecule type" value="Genomic_DNA"/>
</dbReference>
<name>A0ABD4EIX8_STALU</name>
<gene>
    <name evidence="3" type="ORF">HMPREF3225_00241</name>
</gene>
<keyword evidence="1" id="KW-1133">Transmembrane helix</keyword>
<dbReference type="Pfam" id="PF03413">
    <property type="entry name" value="PepSY"/>
    <property type="match status" value="1"/>
</dbReference>
<dbReference type="Proteomes" id="UP000070063">
    <property type="component" value="Unassembled WGS sequence"/>
</dbReference>
<comment type="caution">
    <text evidence="3">The sequence shown here is derived from an EMBL/GenBank/DDBJ whole genome shotgun (WGS) entry which is preliminary data.</text>
</comment>
<sequence length="106" mass="12256">MKDINKKILISLIVLFTLMLVTLPVLFLILTRQKLKHPNQVLNEVKSYFRNVKGSYILETPLVDDASYPGRIIYQGGITQVKHNEFTQYEFYVDAKNGEVLNIVEL</sequence>
<accession>A0ABD4EIX8</accession>
<proteinExistence type="predicted"/>